<dbReference type="InterPro" id="IPR009874">
    <property type="entry name" value="DUF1428"/>
</dbReference>
<sequence length="240" mass="26838">MTFYTGSVAAVPTANKQAYVEHATAAWPLFEKFGATRMVETWGVDTPKGKVTDFQGVVDAKDDETIVFSWIEWPDKEAADAAWQKMQTDPDMQNMPEMPFDGKRMVFGGFEPLMAEGQVSGAPYYQGFLLAVPEKNKAAYTAMAKDAWGMFEKFGCIGIAENWGVDVPRGKQTDMYRGTKAEDGEVVVFSWTAWPDRKTCEDASKKMEAEMEGQEFPEMPFDGKRMIWGGFETIFDSGKA</sequence>
<comment type="caution">
    <text evidence="1">The sequence shown here is derived from an EMBL/GenBank/DDBJ whole genome shotgun (WGS) entry which is preliminary data.</text>
</comment>
<dbReference type="Gene3D" id="3.30.70.100">
    <property type="match status" value="2"/>
</dbReference>
<gene>
    <name evidence="1" type="ORF">FQV27_05905</name>
</gene>
<evidence type="ECO:0000313" key="1">
    <source>
        <dbReference type="EMBL" id="TXB69654.1"/>
    </source>
</evidence>
<name>A0A5C6S7N4_9RHOB</name>
<evidence type="ECO:0000313" key="2">
    <source>
        <dbReference type="Proteomes" id="UP000321562"/>
    </source>
</evidence>
<keyword evidence="2" id="KW-1185">Reference proteome</keyword>
<reference evidence="1 2" key="1">
    <citation type="submission" date="2019-08" db="EMBL/GenBank/DDBJ databases">
        <authorList>
            <person name="Ye J."/>
        </authorList>
    </citation>
    <scope>NUCLEOTIDE SEQUENCE [LARGE SCALE GENOMIC DNA]</scope>
    <source>
        <strain evidence="1 2">TK008</strain>
    </source>
</reference>
<dbReference type="SUPFAM" id="SSF54909">
    <property type="entry name" value="Dimeric alpha+beta barrel"/>
    <property type="match status" value="2"/>
</dbReference>
<dbReference type="AlphaFoldDB" id="A0A5C6S7N4"/>
<proteinExistence type="predicted"/>
<organism evidence="1 2">
    <name type="scientific">Paracoccus aurantiacus</name>
    <dbReference type="NCBI Taxonomy" id="2599412"/>
    <lineage>
        <taxon>Bacteria</taxon>
        <taxon>Pseudomonadati</taxon>
        <taxon>Pseudomonadota</taxon>
        <taxon>Alphaproteobacteria</taxon>
        <taxon>Rhodobacterales</taxon>
        <taxon>Paracoccaceae</taxon>
        <taxon>Paracoccus</taxon>
    </lineage>
</organism>
<protein>
    <submittedName>
        <fullName evidence="1">DUF1428 domain-containing protein</fullName>
    </submittedName>
</protein>
<dbReference type="Pfam" id="PF07237">
    <property type="entry name" value="DUF1428"/>
    <property type="match status" value="2"/>
</dbReference>
<dbReference type="RefSeq" id="WP_147096944.1">
    <property type="nucleotide sequence ID" value="NZ_JBHUFH010000001.1"/>
</dbReference>
<dbReference type="InterPro" id="IPR011008">
    <property type="entry name" value="Dimeric_a/b-barrel"/>
</dbReference>
<accession>A0A5C6S7N4</accession>
<dbReference type="EMBL" id="VOPL01000002">
    <property type="protein sequence ID" value="TXB69654.1"/>
    <property type="molecule type" value="Genomic_DNA"/>
</dbReference>
<dbReference type="OrthoDB" id="9792392at2"/>
<dbReference type="Proteomes" id="UP000321562">
    <property type="component" value="Unassembled WGS sequence"/>
</dbReference>